<dbReference type="EMBL" id="SUTE01000061">
    <property type="protein sequence ID" value="MBE6505625.1"/>
    <property type="molecule type" value="Genomic_DNA"/>
</dbReference>
<keyword evidence="1" id="KW-0812">Transmembrane</keyword>
<evidence type="ECO:0000313" key="3">
    <source>
        <dbReference type="Proteomes" id="UP000762703"/>
    </source>
</evidence>
<keyword evidence="1" id="KW-1133">Transmembrane helix</keyword>
<feature type="transmembrane region" description="Helical" evidence="1">
    <location>
        <begin position="21"/>
        <end position="42"/>
    </location>
</feature>
<evidence type="ECO:0000313" key="2">
    <source>
        <dbReference type="EMBL" id="MBE6505625.1"/>
    </source>
</evidence>
<keyword evidence="1" id="KW-0472">Membrane</keyword>
<proteinExistence type="predicted"/>
<dbReference type="RefSeq" id="WP_303737273.1">
    <property type="nucleotide sequence ID" value="NZ_SUTE01000061.1"/>
</dbReference>
<accession>A0A8T3VGL4</accession>
<dbReference type="AlphaFoldDB" id="A0A8T3VGL4"/>
<name>A0A8T3VGL4_9EURY</name>
<reference evidence="2" key="1">
    <citation type="submission" date="2019-04" db="EMBL/GenBank/DDBJ databases">
        <title>Evolution of Biomass-Degrading Anaerobic Consortia Revealed by Metagenomics.</title>
        <authorList>
            <person name="Peng X."/>
        </authorList>
    </citation>
    <scope>NUCLEOTIDE SEQUENCE</scope>
    <source>
        <strain evidence="2">SIG12</strain>
    </source>
</reference>
<comment type="caution">
    <text evidence="2">The sequence shown here is derived from an EMBL/GenBank/DDBJ whole genome shotgun (WGS) entry which is preliminary data.</text>
</comment>
<sequence>MTSPKLTEIIPYRKTIWIKNFAKTVTTTTLVSSGIGLIITGLNTRMTNKGFSDVELQLGVLSIIIAIIIVLIIDKWAEKKKKEELDVIDKTINERAEEIAEELVLKHLEEIEEKTCDNHG</sequence>
<protein>
    <submittedName>
        <fullName evidence="2">Uncharacterized protein</fullName>
    </submittedName>
</protein>
<dbReference type="Proteomes" id="UP000762703">
    <property type="component" value="Unassembled WGS sequence"/>
</dbReference>
<gene>
    <name evidence="2" type="ORF">E7Z73_07805</name>
</gene>
<feature type="transmembrane region" description="Helical" evidence="1">
    <location>
        <begin position="54"/>
        <end position="73"/>
    </location>
</feature>
<organism evidence="2 3">
    <name type="scientific">Methanobrevibacter millerae</name>
    <dbReference type="NCBI Taxonomy" id="230361"/>
    <lineage>
        <taxon>Archaea</taxon>
        <taxon>Methanobacteriati</taxon>
        <taxon>Methanobacteriota</taxon>
        <taxon>Methanomada group</taxon>
        <taxon>Methanobacteria</taxon>
        <taxon>Methanobacteriales</taxon>
        <taxon>Methanobacteriaceae</taxon>
        <taxon>Methanobrevibacter</taxon>
    </lineage>
</organism>
<evidence type="ECO:0000256" key="1">
    <source>
        <dbReference type="SAM" id="Phobius"/>
    </source>
</evidence>